<protein>
    <recommendedName>
        <fullName evidence="4">Cytochrome P450</fullName>
    </recommendedName>
</protein>
<organism evidence="2 3">
    <name type="scientific">Nonomuraea mangrovi</name>
    <dbReference type="NCBI Taxonomy" id="2316207"/>
    <lineage>
        <taxon>Bacteria</taxon>
        <taxon>Bacillati</taxon>
        <taxon>Actinomycetota</taxon>
        <taxon>Actinomycetes</taxon>
        <taxon>Streptosporangiales</taxon>
        <taxon>Streptosporangiaceae</taxon>
        <taxon>Nonomuraea</taxon>
    </lineage>
</organism>
<comment type="caution">
    <text evidence="2">The sequence shown here is derived from an EMBL/GenBank/DDBJ whole genome shotgun (WGS) entry which is preliminary data.</text>
</comment>
<feature type="region of interest" description="Disordered" evidence="1">
    <location>
        <begin position="82"/>
        <end position="108"/>
    </location>
</feature>
<gene>
    <name evidence="2" type="ORF">ACFSKW_27865</name>
</gene>
<accession>A0ABW4T226</accession>
<evidence type="ECO:0000313" key="3">
    <source>
        <dbReference type="Proteomes" id="UP001597368"/>
    </source>
</evidence>
<dbReference type="RefSeq" id="WP_379575411.1">
    <property type="nucleotide sequence ID" value="NZ_JBHUFV010000041.1"/>
</dbReference>
<sequence length="271" mass="27763">MRITGHAEVRALLSDPSYVPPSPPPGAAYGTLGWLRSQVSRFASGPVHAERRALVEERLSRLDPAALRVAAAATTRALLAAAPEGRRNASPPSPEAPSEQAAATADQEATGDLGGRVLAHGVPARVLGAALGIRDLDALVPAVETAATDYLSGAGDPGCDAAVARLLTLTGVPEITILLQAHGATTALLRNALAGPRATGSEPGTAEGLLRDTLRHDPPVQATKRVDGTGAVVEVDLTPDLPFGHGPRRCPGSDHAMAIATGILETIMESR</sequence>
<reference evidence="3" key="1">
    <citation type="journal article" date="2019" name="Int. J. Syst. Evol. Microbiol.">
        <title>The Global Catalogue of Microorganisms (GCM) 10K type strain sequencing project: providing services to taxonomists for standard genome sequencing and annotation.</title>
        <authorList>
            <consortium name="The Broad Institute Genomics Platform"/>
            <consortium name="The Broad Institute Genome Sequencing Center for Infectious Disease"/>
            <person name="Wu L."/>
            <person name="Ma J."/>
        </authorList>
    </citation>
    <scope>NUCLEOTIDE SEQUENCE [LARGE SCALE GENOMIC DNA]</scope>
    <source>
        <strain evidence="3">ICMP 6774ER</strain>
    </source>
</reference>
<dbReference type="SUPFAM" id="SSF48264">
    <property type="entry name" value="Cytochrome P450"/>
    <property type="match status" value="1"/>
</dbReference>
<proteinExistence type="predicted"/>
<dbReference type="InterPro" id="IPR017972">
    <property type="entry name" value="Cyt_P450_CS"/>
</dbReference>
<evidence type="ECO:0008006" key="4">
    <source>
        <dbReference type="Google" id="ProtNLM"/>
    </source>
</evidence>
<keyword evidence="3" id="KW-1185">Reference proteome</keyword>
<name>A0ABW4T226_9ACTN</name>
<dbReference type="EMBL" id="JBHUFV010000041">
    <property type="protein sequence ID" value="MFD1935299.1"/>
    <property type="molecule type" value="Genomic_DNA"/>
</dbReference>
<dbReference type="InterPro" id="IPR036396">
    <property type="entry name" value="Cyt_P450_sf"/>
</dbReference>
<feature type="compositionally biased region" description="Low complexity" evidence="1">
    <location>
        <begin position="96"/>
        <end position="108"/>
    </location>
</feature>
<dbReference type="PROSITE" id="PS00086">
    <property type="entry name" value="CYTOCHROME_P450"/>
    <property type="match status" value="1"/>
</dbReference>
<evidence type="ECO:0000313" key="2">
    <source>
        <dbReference type="EMBL" id="MFD1935299.1"/>
    </source>
</evidence>
<dbReference type="Proteomes" id="UP001597368">
    <property type="component" value="Unassembled WGS sequence"/>
</dbReference>
<evidence type="ECO:0000256" key="1">
    <source>
        <dbReference type="SAM" id="MobiDB-lite"/>
    </source>
</evidence>